<dbReference type="STRING" id="545619.SAMN04489860_0725"/>
<dbReference type="Pfam" id="PF00480">
    <property type="entry name" value="ROK"/>
    <property type="match status" value="1"/>
</dbReference>
<comment type="similarity">
    <text evidence="1">Belongs to the ROK (NagC/XylR) family.</text>
</comment>
<protein>
    <submittedName>
        <fullName evidence="2">Sugar kinase of the NBD/HSP70 family, may contain an N-terminal HTH domain</fullName>
    </submittedName>
</protein>
<dbReference type="eggNOG" id="COG1940">
    <property type="taxonomic scope" value="Bacteria"/>
</dbReference>
<evidence type="ECO:0000256" key="1">
    <source>
        <dbReference type="ARBA" id="ARBA00006479"/>
    </source>
</evidence>
<dbReference type="InterPro" id="IPR043129">
    <property type="entry name" value="ATPase_NBD"/>
</dbReference>
<dbReference type="InterPro" id="IPR000600">
    <property type="entry name" value="ROK"/>
</dbReference>
<dbReference type="AlphaFoldDB" id="A0A1H1P6Q3"/>
<evidence type="ECO:0000313" key="2">
    <source>
        <dbReference type="EMBL" id="SDS06901.1"/>
    </source>
</evidence>
<dbReference type="EMBL" id="LT629776">
    <property type="protein sequence ID" value="SDS06901.1"/>
    <property type="molecule type" value="Genomic_DNA"/>
</dbReference>
<sequence length="399" mass="40511">MYPDSVRTTRETPGSQTSLREANRARIVAAVQQHGSLTQVELSGITGLSPATISNIVKELTGTGVLSTAPSTRSGRRAQLVTLARSLGLVAGVDFGSRTMRVVLADASMRLLASEQMPLAPDHRADMGMQRASMLIQEMTDSVEAGVGELLAVGIGVPAPVDTARGVVSSAGLLRGWDGADVAANLSAQLGVPVSVDNDANLGALAEARYGAAVGYDPVVYVRASHGIGGGIVLGGRLLHGRAGSAGEIGHVTIDENGPICRCGNRGCLETFVGSPVLLGMLAASHGHLTLGDVVTRAQDGDAGCRRVLSDAGAHLGAAVANLCNLVDPEVVVVGGQLAAAGDIILAPLRSAVEQRTVPSAEGPPVVVPSEFGEWAEARGALAVALDRARSDGALGVSA</sequence>
<gene>
    <name evidence="2" type="ORF">SAMN04489860_0725</name>
</gene>
<dbReference type="Gene3D" id="3.30.420.40">
    <property type="match status" value="2"/>
</dbReference>
<keyword evidence="2" id="KW-0418">Kinase</keyword>
<accession>A0A1H1P6Q3</accession>
<dbReference type="InterPro" id="IPR036390">
    <property type="entry name" value="WH_DNA-bd_sf"/>
</dbReference>
<dbReference type="SUPFAM" id="SSF46785">
    <property type="entry name" value="Winged helix' DNA-binding domain"/>
    <property type="match status" value="1"/>
</dbReference>
<keyword evidence="2" id="KW-0808">Transferase</keyword>
<organism evidence="2 3">
    <name type="scientific">Paraoerskovia marina</name>
    <dbReference type="NCBI Taxonomy" id="545619"/>
    <lineage>
        <taxon>Bacteria</taxon>
        <taxon>Bacillati</taxon>
        <taxon>Actinomycetota</taxon>
        <taxon>Actinomycetes</taxon>
        <taxon>Micrococcales</taxon>
        <taxon>Cellulomonadaceae</taxon>
        <taxon>Paraoerskovia</taxon>
    </lineage>
</organism>
<reference evidence="2 3" key="1">
    <citation type="submission" date="2016-10" db="EMBL/GenBank/DDBJ databases">
        <authorList>
            <person name="de Groot N.N."/>
        </authorList>
    </citation>
    <scope>NUCLEOTIDE SEQUENCE [LARGE SCALE GENOMIC DNA]</scope>
    <source>
        <strain evidence="2 3">DSM 22126</strain>
    </source>
</reference>
<dbReference type="PANTHER" id="PTHR18964">
    <property type="entry name" value="ROK (REPRESSOR, ORF, KINASE) FAMILY"/>
    <property type="match status" value="1"/>
</dbReference>
<dbReference type="RefSeq" id="WP_172829000.1">
    <property type="nucleotide sequence ID" value="NZ_LT629776.1"/>
</dbReference>
<dbReference type="SUPFAM" id="SSF53067">
    <property type="entry name" value="Actin-like ATPase domain"/>
    <property type="match status" value="1"/>
</dbReference>
<name>A0A1H1P6Q3_9CELL</name>
<dbReference type="GO" id="GO:0016301">
    <property type="term" value="F:kinase activity"/>
    <property type="evidence" value="ECO:0007669"/>
    <property type="project" value="UniProtKB-KW"/>
</dbReference>
<dbReference type="PANTHER" id="PTHR18964:SF173">
    <property type="entry name" value="GLUCOKINASE"/>
    <property type="match status" value="1"/>
</dbReference>
<dbReference type="Proteomes" id="UP000185663">
    <property type="component" value="Chromosome I"/>
</dbReference>
<evidence type="ECO:0000313" key="3">
    <source>
        <dbReference type="Proteomes" id="UP000185663"/>
    </source>
</evidence>
<dbReference type="Pfam" id="PF13412">
    <property type="entry name" value="HTH_24"/>
    <property type="match status" value="1"/>
</dbReference>
<dbReference type="Gene3D" id="1.10.10.10">
    <property type="entry name" value="Winged helix-like DNA-binding domain superfamily/Winged helix DNA-binding domain"/>
    <property type="match status" value="1"/>
</dbReference>
<proteinExistence type="inferred from homology"/>
<dbReference type="InterPro" id="IPR036388">
    <property type="entry name" value="WH-like_DNA-bd_sf"/>
</dbReference>
<keyword evidence="3" id="KW-1185">Reference proteome</keyword>